<evidence type="ECO:0000259" key="3">
    <source>
        <dbReference type="Pfam" id="PF12695"/>
    </source>
</evidence>
<feature type="transmembrane region" description="Helical" evidence="2">
    <location>
        <begin position="59"/>
        <end position="76"/>
    </location>
</feature>
<accession>A0A290Z7W8</accession>
<evidence type="ECO:0000313" key="4">
    <source>
        <dbReference type="EMBL" id="ATE55084.1"/>
    </source>
</evidence>
<dbReference type="GO" id="GO:0016787">
    <property type="term" value="F:hydrolase activity"/>
    <property type="evidence" value="ECO:0007669"/>
    <property type="project" value="UniProtKB-KW"/>
</dbReference>
<dbReference type="RefSeq" id="WP_096494848.1">
    <property type="nucleotide sequence ID" value="NZ_CP023445.1"/>
</dbReference>
<dbReference type="EMBL" id="CP023445">
    <property type="protein sequence ID" value="ATE55084.1"/>
    <property type="molecule type" value="Genomic_DNA"/>
</dbReference>
<sequence>MLKKVARWVVPGACAAVAVWVLATRWGSVLSAHPAYLVLLLAVGAAGLLGLIRPVRFRWLVLPLVLVVPLAWLRPFPADGTPLAAGVQVVDRWDSIELRPERGTPTEGLVFFQGARVDARAYLPLLSRVAERGALVVVVKAPLDFAVLAPTSGLLDEHPWITRWTSAGHSLGGVAASSFAADDDRVRGLLLWASYPSQDLSGRDLDVTSISGDRDGFTTPQDVLDKRPLLPADTRYEVVPGAVHAFFGDYGPQPGDGEPSTGRANAQDRIVEVSAEALGL</sequence>
<feature type="domain" description="Alpha/beta hydrolase fold-5" evidence="3">
    <location>
        <begin position="108"/>
        <end position="262"/>
    </location>
</feature>
<dbReference type="Gene3D" id="3.40.50.1820">
    <property type="entry name" value="alpha/beta hydrolase"/>
    <property type="match status" value="1"/>
</dbReference>
<keyword evidence="2" id="KW-1133">Transmembrane helix</keyword>
<evidence type="ECO:0000313" key="5">
    <source>
        <dbReference type="Proteomes" id="UP000218505"/>
    </source>
</evidence>
<dbReference type="Proteomes" id="UP000218505">
    <property type="component" value="Chromosome"/>
</dbReference>
<feature type="transmembrane region" description="Helical" evidence="2">
    <location>
        <begin position="33"/>
        <end position="52"/>
    </location>
</feature>
<evidence type="ECO:0000256" key="2">
    <source>
        <dbReference type="SAM" id="Phobius"/>
    </source>
</evidence>
<feature type="region of interest" description="Disordered" evidence="1">
    <location>
        <begin position="249"/>
        <end position="268"/>
    </location>
</feature>
<protein>
    <submittedName>
        <fullName evidence="4">Alpha/beta hydrolase</fullName>
    </submittedName>
</protein>
<organism evidence="4 5">
    <name type="scientific">Actinosynnema pretiosum</name>
    <dbReference type="NCBI Taxonomy" id="42197"/>
    <lineage>
        <taxon>Bacteria</taxon>
        <taxon>Bacillati</taxon>
        <taxon>Actinomycetota</taxon>
        <taxon>Actinomycetes</taxon>
        <taxon>Pseudonocardiales</taxon>
        <taxon>Pseudonocardiaceae</taxon>
        <taxon>Actinosynnema</taxon>
    </lineage>
</organism>
<reference evidence="4" key="1">
    <citation type="submission" date="2017-09" db="EMBL/GenBank/DDBJ databases">
        <title>Complete Genome Sequence of ansamitocin-producing Bacterium Actinosynnema pretiosum X47.</title>
        <authorList>
            <person name="Cao G."/>
            <person name="Zong G."/>
            <person name="Zhong C."/>
            <person name="Fu J."/>
        </authorList>
    </citation>
    <scope>NUCLEOTIDE SEQUENCE [LARGE SCALE GENOMIC DNA]</scope>
    <source>
        <strain evidence="4">X47</strain>
    </source>
</reference>
<dbReference type="InterPro" id="IPR029058">
    <property type="entry name" value="AB_hydrolase_fold"/>
</dbReference>
<dbReference type="KEGG" id="apre:CNX65_18820"/>
<dbReference type="Pfam" id="PF12695">
    <property type="entry name" value="Abhydrolase_5"/>
    <property type="match status" value="1"/>
</dbReference>
<dbReference type="SUPFAM" id="SSF53474">
    <property type="entry name" value="alpha/beta-Hydrolases"/>
    <property type="match status" value="1"/>
</dbReference>
<proteinExistence type="predicted"/>
<dbReference type="AlphaFoldDB" id="A0A290Z7W8"/>
<dbReference type="InterPro" id="IPR029059">
    <property type="entry name" value="AB_hydrolase_5"/>
</dbReference>
<keyword evidence="5" id="KW-1185">Reference proteome</keyword>
<keyword evidence="2" id="KW-0472">Membrane</keyword>
<evidence type="ECO:0000256" key="1">
    <source>
        <dbReference type="SAM" id="MobiDB-lite"/>
    </source>
</evidence>
<keyword evidence="2" id="KW-0812">Transmembrane</keyword>
<keyword evidence="4" id="KW-0378">Hydrolase</keyword>
<gene>
    <name evidence="4" type="ORF">CNX65_18820</name>
</gene>
<name>A0A290Z7W8_9PSEU</name>